<organism evidence="1 2">
    <name type="scientific">Cognatishimia activa</name>
    <dbReference type="NCBI Taxonomy" id="1715691"/>
    <lineage>
        <taxon>Bacteria</taxon>
        <taxon>Pseudomonadati</taxon>
        <taxon>Pseudomonadota</taxon>
        <taxon>Alphaproteobacteria</taxon>
        <taxon>Rhodobacterales</taxon>
        <taxon>Paracoccaceae</taxon>
        <taxon>Cognatishimia</taxon>
    </lineage>
</organism>
<name>A0A0P1IZR7_9RHOB</name>
<dbReference type="OrthoDB" id="9768878at2"/>
<accession>A0A0P1IZR7</accession>
<proteinExistence type="predicted"/>
<dbReference type="STRING" id="1715691.TA5113_01195"/>
<evidence type="ECO:0000313" key="1">
    <source>
        <dbReference type="EMBL" id="CUK26553.1"/>
    </source>
</evidence>
<gene>
    <name evidence="1" type="ORF">TA5114_02368</name>
</gene>
<dbReference type="GO" id="GO:0016853">
    <property type="term" value="F:isomerase activity"/>
    <property type="evidence" value="ECO:0007669"/>
    <property type="project" value="UniProtKB-KW"/>
</dbReference>
<dbReference type="RefSeq" id="WP_058315430.1">
    <property type="nucleotide sequence ID" value="NZ_CYTO01000009.1"/>
</dbReference>
<keyword evidence="1" id="KW-0413">Isomerase</keyword>
<sequence length="251" mass="26749">MAASVFDSPMFAKSYPTGEAARLFSDSAAVRAILLVLGSLAKAQGSLGVAPEDSAFFIHRSSMEVQIDPAGLDLLNDGFAGAVTKAFQKAMEAPEHAQFIQYEVAADQIEAAGLALRMRQFLTYCAKRLQESPFEAESLVKQLETVKSETIGLYITTDQKVAEAVSDALRLKVLSEPLEISPIAEIAQTIVAFIVQSVPNNPRLQQLDAFANALAQALKDNPQPMAPLCLPQLCLSAAAALELVAGPSQAD</sequence>
<protein>
    <submittedName>
        <fullName evidence="1">3-carboxy-cis,cis-muconate cycloisomerase</fullName>
    </submittedName>
</protein>
<dbReference type="Proteomes" id="UP000051184">
    <property type="component" value="Unassembled WGS sequence"/>
</dbReference>
<dbReference type="AlphaFoldDB" id="A0A0P1IZR7"/>
<keyword evidence="2" id="KW-1185">Reference proteome</keyword>
<dbReference type="EMBL" id="CYUE01000020">
    <property type="protein sequence ID" value="CUK26553.1"/>
    <property type="molecule type" value="Genomic_DNA"/>
</dbReference>
<dbReference type="InterPro" id="IPR024083">
    <property type="entry name" value="Fumarase/histidase_N"/>
</dbReference>
<reference evidence="2" key="1">
    <citation type="submission" date="2015-09" db="EMBL/GenBank/DDBJ databases">
        <authorList>
            <person name="Rodrigo-Torres Lidia"/>
            <person name="Arahal R.David."/>
        </authorList>
    </citation>
    <scope>NUCLEOTIDE SEQUENCE [LARGE SCALE GENOMIC DNA]</scope>
    <source>
        <strain evidence="2">CECT 5114</strain>
    </source>
</reference>
<dbReference type="Gene3D" id="1.10.275.10">
    <property type="entry name" value="Fumarase/aspartase (N-terminal domain)"/>
    <property type="match status" value="1"/>
</dbReference>
<evidence type="ECO:0000313" key="2">
    <source>
        <dbReference type="Proteomes" id="UP000051184"/>
    </source>
</evidence>